<gene>
    <name evidence="1" type="ORF">NPIL_274521</name>
</gene>
<evidence type="ECO:0000313" key="2">
    <source>
        <dbReference type="Proteomes" id="UP000887013"/>
    </source>
</evidence>
<comment type="caution">
    <text evidence="1">The sequence shown here is derived from an EMBL/GenBank/DDBJ whole genome shotgun (WGS) entry which is preliminary data.</text>
</comment>
<dbReference type="OrthoDB" id="10480644at2759"/>
<evidence type="ECO:0000313" key="1">
    <source>
        <dbReference type="EMBL" id="GFT22788.1"/>
    </source>
</evidence>
<dbReference type="AlphaFoldDB" id="A0A8X6NNA7"/>
<dbReference type="EMBL" id="BMAW01106157">
    <property type="protein sequence ID" value="GFT22788.1"/>
    <property type="molecule type" value="Genomic_DNA"/>
</dbReference>
<organism evidence="1 2">
    <name type="scientific">Nephila pilipes</name>
    <name type="common">Giant wood spider</name>
    <name type="synonym">Nephila maculata</name>
    <dbReference type="NCBI Taxonomy" id="299642"/>
    <lineage>
        <taxon>Eukaryota</taxon>
        <taxon>Metazoa</taxon>
        <taxon>Ecdysozoa</taxon>
        <taxon>Arthropoda</taxon>
        <taxon>Chelicerata</taxon>
        <taxon>Arachnida</taxon>
        <taxon>Araneae</taxon>
        <taxon>Araneomorphae</taxon>
        <taxon>Entelegynae</taxon>
        <taxon>Araneoidea</taxon>
        <taxon>Nephilidae</taxon>
        <taxon>Nephila</taxon>
    </lineage>
</organism>
<reference evidence="1" key="1">
    <citation type="submission" date="2020-08" db="EMBL/GenBank/DDBJ databases">
        <title>Multicomponent nature underlies the extraordinary mechanical properties of spider dragline silk.</title>
        <authorList>
            <person name="Kono N."/>
            <person name="Nakamura H."/>
            <person name="Mori M."/>
            <person name="Yoshida Y."/>
            <person name="Ohtoshi R."/>
            <person name="Malay A.D."/>
            <person name="Moran D.A.P."/>
            <person name="Tomita M."/>
            <person name="Numata K."/>
            <person name="Arakawa K."/>
        </authorList>
    </citation>
    <scope>NUCLEOTIDE SEQUENCE</scope>
</reference>
<accession>A0A8X6NNA7</accession>
<sequence>MVRTKDGGSQADTLLAVRTTSAINRCPGDDLKTYRPHLLKFMHRSKLNTILIMNRDMNCQIWKAGFQKGEGGGRRDGSSVVDDPNRFRVLSTEGENRNGWFRISVSQLQCV</sequence>
<name>A0A8X6NNA7_NEPPI</name>
<dbReference type="Proteomes" id="UP000887013">
    <property type="component" value="Unassembled WGS sequence"/>
</dbReference>
<keyword evidence="2" id="KW-1185">Reference proteome</keyword>
<proteinExistence type="predicted"/>
<protein>
    <submittedName>
        <fullName evidence="1">Uncharacterized protein</fullName>
    </submittedName>
</protein>